<feature type="compositionally biased region" description="Pro residues" evidence="8">
    <location>
        <begin position="31"/>
        <end position="42"/>
    </location>
</feature>
<keyword evidence="4" id="KW-0472">Membrane</keyword>
<evidence type="ECO:0000256" key="1">
    <source>
        <dbReference type="ARBA" id="ARBA00004459"/>
    </source>
</evidence>
<dbReference type="AlphaFoldDB" id="A0A839AED3"/>
<evidence type="ECO:0000259" key="9">
    <source>
        <dbReference type="Pfam" id="PF02974"/>
    </source>
</evidence>
<protein>
    <submittedName>
        <fullName evidence="10">Protease inhibitor Inh/omp19 family protein</fullName>
    </submittedName>
</protein>
<evidence type="ECO:0000256" key="5">
    <source>
        <dbReference type="ARBA" id="ARBA00023139"/>
    </source>
</evidence>
<organism evidence="10 11">
    <name type="scientific">Stappia albiluteola</name>
    <dbReference type="NCBI Taxonomy" id="2758565"/>
    <lineage>
        <taxon>Bacteria</taxon>
        <taxon>Pseudomonadati</taxon>
        <taxon>Pseudomonadota</taxon>
        <taxon>Alphaproteobacteria</taxon>
        <taxon>Hyphomicrobiales</taxon>
        <taxon>Stappiaceae</taxon>
        <taxon>Stappia</taxon>
    </lineage>
</organism>
<dbReference type="RefSeq" id="WP_182163877.1">
    <property type="nucleotide sequence ID" value="NZ_JACFXV010000044.1"/>
</dbReference>
<dbReference type="GO" id="GO:0004866">
    <property type="term" value="F:endopeptidase inhibitor activity"/>
    <property type="evidence" value="ECO:0007669"/>
    <property type="project" value="InterPro"/>
</dbReference>
<evidence type="ECO:0000256" key="6">
    <source>
        <dbReference type="ARBA" id="ARBA00023237"/>
    </source>
</evidence>
<dbReference type="GO" id="GO:0009279">
    <property type="term" value="C:cell outer membrane"/>
    <property type="evidence" value="ECO:0007669"/>
    <property type="project" value="UniProtKB-SubCell"/>
</dbReference>
<evidence type="ECO:0000256" key="3">
    <source>
        <dbReference type="ARBA" id="ARBA00022729"/>
    </source>
</evidence>
<dbReference type="Proteomes" id="UP000541109">
    <property type="component" value="Unassembled WGS sequence"/>
</dbReference>
<evidence type="ECO:0000313" key="11">
    <source>
        <dbReference type="Proteomes" id="UP000541109"/>
    </source>
</evidence>
<dbReference type="Gene3D" id="2.40.128.10">
    <property type="match status" value="1"/>
</dbReference>
<evidence type="ECO:0000256" key="8">
    <source>
        <dbReference type="SAM" id="MobiDB-lite"/>
    </source>
</evidence>
<keyword evidence="6" id="KW-0998">Cell outer membrane</keyword>
<feature type="domain" description="Alkaline proteinase inhibitor/ Outer membrane lipoprotein Omp19" evidence="9">
    <location>
        <begin position="87"/>
        <end position="177"/>
    </location>
</feature>
<dbReference type="SUPFAM" id="SSF50882">
    <property type="entry name" value="beta-Barrel protease inhibitors"/>
    <property type="match status" value="1"/>
</dbReference>
<feature type="region of interest" description="Disordered" evidence="8">
    <location>
        <begin position="29"/>
        <end position="85"/>
    </location>
</feature>
<evidence type="ECO:0000313" key="10">
    <source>
        <dbReference type="EMBL" id="MBA5776949.1"/>
    </source>
</evidence>
<evidence type="ECO:0000256" key="4">
    <source>
        <dbReference type="ARBA" id="ARBA00023136"/>
    </source>
</evidence>
<comment type="similarity">
    <text evidence="2">Belongs to the rhizobiaceae omp19 lipoprotein family.</text>
</comment>
<keyword evidence="11" id="KW-1185">Reference proteome</keyword>
<accession>A0A839AED3</accession>
<dbReference type="InterPro" id="IPR021140">
    <property type="entry name" value="Inh/Omp19"/>
</dbReference>
<proteinExistence type="inferred from homology"/>
<dbReference type="PROSITE" id="PS51257">
    <property type="entry name" value="PROKAR_LIPOPROTEIN"/>
    <property type="match status" value="1"/>
</dbReference>
<evidence type="ECO:0000256" key="7">
    <source>
        <dbReference type="ARBA" id="ARBA00023288"/>
    </source>
</evidence>
<keyword evidence="3" id="KW-0732">Signal</keyword>
<sequence length="177" mass="18401">MNRHLSLAFVVALAIAAAGCQRLGWSSSRPAPLPATPTPPVASEPLAPLPGTEQTGLPSDQQQPFGTEEQQVAAAPLEPPADAKEIGRSDLLGGWSIASGADNCKLFMTLTTWSGGYRANSRGCNSSDLQRISAWDLSGKQVVLKDESGATVAQLYSAGAEQFSGQTSGGQAISVYR</sequence>
<dbReference type="InterPro" id="IPR010571">
    <property type="entry name" value="OM_lipoprot_Omp19_bac"/>
</dbReference>
<comment type="caution">
    <text evidence="10">The sequence shown here is derived from an EMBL/GenBank/DDBJ whole genome shotgun (WGS) entry which is preliminary data.</text>
</comment>
<dbReference type="EMBL" id="JACFXV010000044">
    <property type="protein sequence ID" value="MBA5776949.1"/>
    <property type="molecule type" value="Genomic_DNA"/>
</dbReference>
<keyword evidence="7" id="KW-0449">Lipoprotein</keyword>
<name>A0A839AED3_9HYPH</name>
<feature type="compositionally biased region" description="Polar residues" evidence="8">
    <location>
        <begin position="52"/>
        <end position="70"/>
    </location>
</feature>
<dbReference type="Pfam" id="PF02974">
    <property type="entry name" value="Inh"/>
    <property type="match status" value="1"/>
</dbReference>
<reference evidence="10 11" key="1">
    <citation type="submission" date="2020-07" db="EMBL/GenBank/DDBJ databases">
        <title>Stappia sp., F7233, whole genome shotgun sequencing project.</title>
        <authorList>
            <person name="Jiang S."/>
            <person name="Liu Z.W."/>
            <person name="Du Z.J."/>
        </authorList>
    </citation>
    <scope>NUCLEOTIDE SEQUENCE [LARGE SCALE GENOMIC DNA]</scope>
    <source>
        <strain evidence="10 11">F7233</strain>
    </source>
</reference>
<comment type="subcellular location">
    <subcellularLocation>
        <location evidence="1">Cell outer membrane</location>
        <topology evidence="1">Lipid-anchor</topology>
    </subcellularLocation>
</comment>
<keyword evidence="5" id="KW-0564">Palmitate</keyword>
<dbReference type="PIRSF" id="PIRSF034005">
    <property type="entry name" value="OM_lipoprot_Omp19_bac"/>
    <property type="match status" value="1"/>
</dbReference>
<evidence type="ECO:0000256" key="2">
    <source>
        <dbReference type="ARBA" id="ARBA00007138"/>
    </source>
</evidence>
<dbReference type="InterPro" id="IPR016085">
    <property type="entry name" value="Protease_inh_B-barrel_dom"/>
</dbReference>
<gene>
    <name evidence="10" type="ORF">H2509_07370</name>
</gene>